<evidence type="ECO:0000313" key="11">
    <source>
        <dbReference type="Proteomes" id="UP001189180"/>
    </source>
</evidence>
<keyword evidence="5" id="KW-1133">Transmembrane helix</keyword>
<comment type="subunit">
    <text evidence="9">Component of the TIM22 complex.</text>
</comment>
<reference evidence="10 11" key="1">
    <citation type="submission" date="2024-08" db="EMBL/GenBank/DDBJ databases">
        <authorList>
            <person name="Paterson S."/>
        </authorList>
    </citation>
    <scope>NUCLEOTIDE SEQUENCE [LARGE SCALE GENOMIC DNA]</scope>
</reference>
<dbReference type="AlphaFoldDB" id="A0ABC9HJ20"/>
<dbReference type="EMBL" id="CANUEZ050000216">
    <property type="protein sequence ID" value="CAM0512494.1"/>
    <property type="molecule type" value="Genomic_DNA"/>
</dbReference>
<evidence type="ECO:0000256" key="6">
    <source>
        <dbReference type="ARBA" id="ARBA00023128"/>
    </source>
</evidence>
<keyword evidence="9" id="KW-0811">Translocation</keyword>
<comment type="similarity">
    <text evidence="2 9">Belongs to the Tim17/Tim22/Tim23 family.</text>
</comment>
<evidence type="ECO:0000256" key="2">
    <source>
        <dbReference type="ARBA" id="ARBA00008444"/>
    </source>
</evidence>
<evidence type="ECO:0000256" key="5">
    <source>
        <dbReference type="ARBA" id="ARBA00022989"/>
    </source>
</evidence>
<dbReference type="GO" id="GO:0045039">
    <property type="term" value="P:protein insertion into mitochondrial inner membrane"/>
    <property type="evidence" value="ECO:0007669"/>
    <property type="project" value="UniProtKB-UniRule"/>
</dbReference>
<dbReference type="Pfam" id="PF02466">
    <property type="entry name" value="Tim17"/>
    <property type="match status" value="1"/>
</dbReference>
<evidence type="ECO:0000256" key="8">
    <source>
        <dbReference type="ARBA" id="ARBA00024713"/>
    </source>
</evidence>
<keyword evidence="4 9" id="KW-0999">Mitochondrion inner membrane</keyword>
<evidence type="ECO:0000256" key="9">
    <source>
        <dbReference type="RuleBase" id="RU367038"/>
    </source>
</evidence>
<name>A0ABC9HJ20_FASHE</name>
<comment type="function">
    <text evidence="8 9">Essential core component of the TIM22 complex, a complex that mediates the import and insertion of multi-pass transmembrane proteins into the mitochondrial inner membrane. In the TIM22 complex, it constitutes the voltage-activated and signal-gated channel. Forms a twin-pore translocase that uses the membrane potential as external driving force in 2 voltage-dependent steps.</text>
</comment>
<gene>
    <name evidence="10" type="ORF">FHB240107_LOCUS8629</name>
</gene>
<keyword evidence="7" id="KW-0472">Membrane</keyword>
<dbReference type="PANTHER" id="PTHR14110">
    <property type="entry name" value="MITOCHONDRIAL IMPORT INNER MEMBRANE TRANSLOCASE SUBUNIT TIM22"/>
    <property type="match status" value="1"/>
</dbReference>
<keyword evidence="6 9" id="KW-0496">Mitochondrion</keyword>
<comment type="caution">
    <text evidence="10">The sequence shown here is derived from an EMBL/GenBank/DDBJ whole genome shotgun (WGS) entry which is preliminary data.</text>
</comment>
<accession>A0ABC9HJ20</accession>
<evidence type="ECO:0000256" key="7">
    <source>
        <dbReference type="ARBA" id="ARBA00023136"/>
    </source>
</evidence>
<evidence type="ECO:0000256" key="1">
    <source>
        <dbReference type="ARBA" id="ARBA00004448"/>
    </source>
</evidence>
<evidence type="ECO:0000256" key="3">
    <source>
        <dbReference type="ARBA" id="ARBA00022692"/>
    </source>
</evidence>
<comment type="subcellular location">
    <subcellularLocation>
        <location evidence="1 9">Mitochondrion inner membrane</location>
        <topology evidence="1 9">Multi-pass membrane protein</topology>
    </subcellularLocation>
</comment>
<dbReference type="GO" id="GO:0042721">
    <property type="term" value="C:TIM22 mitochondrial import inner membrane insertion complex"/>
    <property type="evidence" value="ECO:0007669"/>
    <property type="project" value="UniProtKB-UniRule"/>
</dbReference>
<dbReference type="PANTHER" id="PTHR14110:SF0">
    <property type="entry name" value="MITOCHONDRIAL IMPORT INNER MEMBRANE TRANSLOCASE SUBUNIT TIM22"/>
    <property type="match status" value="1"/>
</dbReference>
<keyword evidence="9" id="KW-0813">Transport</keyword>
<sequence length="331" mass="36778">MYQSFLGILFTVNIVNEFERQSEEEAATLFEGDRQTHSKCPFSPQVLQTASLTGHLNRCSPFFPQKLHLVLIATDLVSLISFYFSKNTRLLLSSPILRKLRIHMTESVTPPEENSEQAYLKQESAQLLLAERYKDILDLTEADRERYSTLSRKISDALSDDNPSMLKHILSKHILENPEKLIRMKLPSFPLPLKEELMVRRIMDSCPFKSAISCFGGFVLGGIFGLFSASVDPMSTIHGGETPTTREVAREMYARSLSHAKSFAMIGALFAGTECVLESHRGKSDLLNSTLSGAIVGSAIGFRAGLQPGVVGAAGFALFSTAIDYYFRHKS</sequence>
<proteinExistence type="inferred from homology"/>
<keyword evidence="3" id="KW-0812">Transmembrane</keyword>
<keyword evidence="11" id="KW-1185">Reference proteome</keyword>
<organism evidence="10 11">
    <name type="scientific">Fasciola hepatica</name>
    <name type="common">Liver fluke</name>
    <dbReference type="NCBI Taxonomy" id="6192"/>
    <lineage>
        <taxon>Eukaryota</taxon>
        <taxon>Metazoa</taxon>
        <taxon>Spiralia</taxon>
        <taxon>Lophotrochozoa</taxon>
        <taxon>Platyhelminthes</taxon>
        <taxon>Trematoda</taxon>
        <taxon>Digenea</taxon>
        <taxon>Plagiorchiida</taxon>
        <taxon>Echinostomata</taxon>
        <taxon>Echinostomatoidea</taxon>
        <taxon>Fasciolidae</taxon>
        <taxon>Fasciola</taxon>
    </lineage>
</organism>
<evidence type="ECO:0000256" key="4">
    <source>
        <dbReference type="ARBA" id="ARBA00022792"/>
    </source>
</evidence>
<evidence type="ECO:0000313" key="10">
    <source>
        <dbReference type="EMBL" id="CAM0512494.1"/>
    </source>
</evidence>
<protein>
    <recommendedName>
        <fullName evidence="9">Mitochondrial import inner membrane translocase subunit TIM22</fullName>
    </recommendedName>
</protein>
<dbReference type="Proteomes" id="UP001189180">
    <property type="component" value="Unassembled WGS sequence"/>
</dbReference>
<keyword evidence="9" id="KW-0653">Protein transport</keyword>
<dbReference type="InterPro" id="IPR039175">
    <property type="entry name" value="TIM22"/>
</dbReference>
<dbReference type="GO" id="GO:0008320">
    <property type="term" value="F:protein transmembrane transporter activity"/>
    <property type="evidence" value="ECO:0007669"/>
    <property type="project" value="UniProtKB-UniRule"/>
</dbReference>